<proteinExistence type="inferred from homology"/>
<comment type="similarity">
    <text evidence="1">Belongs to the FHIP family.</text>
</comment>
<dbReference type="EMBL" id="GBHO01016129">
    <property type="protein sequence ID" value="JAG27475.1"/>
    <property type="molecule type" value="Transcribed_RNA"/>
</dbReference>
<feature type="domain" description="FHF complex subunit HOOK-interacting protein C-terminal" evidence="2">
    <location>
        <begin position="298"/>
        <end position="390"/>
    </location>
</feature>
<evidence type="ECO:0000313" key="5">
    <source>
        <dbReference type="EMBL" id="JAG27474.1"/>
    </source>
</evidence>
<protein>
    <recommendedName>
        <fullName evidence="2">FHF complex subunit HOOK-interacting protein C-terminal domain-containing protein</fullName>
    </recommendedName>
</protein>
<dbReference type="InterPro" id="IPR045669">
    <property type="entry name" value="FHIP_C"/>
</dbReference>
<reference evidence="5" key="2">
    <citation type="submission" date="2014-07" db="EMBL/GenBank/DDBJ databases">
        <authorList>
            <person name="Hull J."/>
        </authorList>
    </citation>
    <scope>NUCLEOTIDE SEQUENCE</scope>
</reference>
<dbReference type="InterPro" id="IPR045668">
    <property type="entry name" value="FHIP_KELAA_motif"/>
</dbReference>
<gene>
    <name evidence="6" type="ORF">CM83_80710</name>
    <name evidence="3" type="ORF">CM83_80713</name>
    <name evidence="5" type="ORF">CM83_80716</name>
    <name evidence="4" type="ORF">CM83_80719</name>
</gene>
<dbReference type="EMBL" id="GBHO01034498">
    <property type="protein sequence ID" value="JAG09106.1"/>
    <property type="molecule type" value="Transcribed_RNA"/>
</dbReference>
<dbReference type="PANTHER" id="PTHR21705">
    <property type="entry name" value="RAI16 PROTEIN-RELATED"/>
    <property type="match status" value="1"/>
</dbReference>
<evidence type="ECO:0000313" key="6">
    <source>
        <dbReference type="EMBL" id="JAG27475.1"/>
    </source>
</evidence>
<dbReference type="Pfam" id="PF19311">
    <property type="entry name" value="KELAA"/>
    <property type="match status" value="1"/>
</dbReference>
<dbReference type="AlphaFoldDB" id="A0A0A9Y5N7"/>
<accession>A0A0A9Y5N7</accession>
<dbReference type="EMBL" id="GBHO01016130">
    <property type="protein sequence ID" value="JAG27474.1"/>
    <property type="molecule type" value="Transcribed_RNA"/>
</dbReference>
<reference evidence="5" key="1">
    <citation type="journal article" date="2014" name="PLoS ONE">
        <title>Transcriptome-Based Identification of ABC Transporters in the Western Tarnished Plant Bug Lygus hesperus.</title>
        <authorList>
            <person name="Hull J.J."/>
            <person name="Chaney K."/>
            <person name="Geib S.M."/>
            <person name="Fabrick J.A."/>
            <person name="Brent C.S."/>
            <person name="Walsh D."/>
            <person name="Lavine L.C."/>
        </authorList>
    </citation>
    <scope>NUCLEOTIDE SEQUENCE</scope>
</reference>
<dbReference type="PANTHER" id="PTHR21705:SF12">
    <property type="entry name" value="FHF COMPLEX SUBUNIT HOOK-INTERACTING PROTEIN C-TERMINAL DOMAIN-CONTAINING PROTEIN"/>
    <property type="match status" value="1"/>
</dbReference>
<sequence length="436" mass="48851">MLLVSLPDSRAAEVIVSDTLLLSRLTARMCDLYHSIPITTEPGAVDEMHVSWGLDMASAECLSVEGSRQLASFLAWYDFCDQVSAEAHPIIGHSLVREIVEKFLSEVFTDDVLSQPLAITILGKLFKVASSSLLNKALSEWLVGESITREALNSKKTTTLQTLLSNWSCQRTDLVLETLRFFEVVLEKGNAHVMKALILIYLDDGSFLDSSVTAGLSNEEENETTRITRVVNSFVNLVPVGLRSTENGGYEQYLSESQRQYSTVLTSLKKQGIDPYSVPPHSAPHERQNGKRRELFYEGPFLRTLFNALGNIPYQPYEINLELTGIVSKVCLRPEHFLSLYLVESSLVRFVPEANSLHSVLHRVATLLASAVMARPDYEVCLKATRLRLITDQTIQSPVEDNKWITTFENIVVIEELCKELAAIAYIKNKHRLSLT</sequence>
<organism evidence="5">
    <name type="scientific">Lygus hesperus</name>
    <name type="common">Western plant bug</name>
    <dbReference type="NCBI Taxonomy" id="30085"/>
    <lineage>
        <taxon>Eukaryota</taxon>
        <taxon>Metazoa</taxon>
        <taxon>Ecdysozoa</taxon>
        <taxon>Arthropoda</taxon>
        <taxon>Hexapoda</taxon>
        <taxon>Insecta</taxon>
        <taxon>Pterygota</taxon>
        <taxon>Neoptera</taxon>
        <taxon>Paraneoptera</taxon>
        <taxon>Hemiptera</taxon>
        <taxon>Heteroptera</taxon>
        <taxon>Panheteroptera</taxon>
        <taxon>Cimicomorpha</taxon>
        <taxon>Miridae</taxon>
        <taxon>Mirini</taxon>
        <taxon>Lygus</taxon>
    </lineage>
</organism>
<dbReference type="InterPro" id="IPR019384">
    <property type="entry name" value="FHIP"/>
</dbReference>
<dbReference type="EMBL" id="GBHO01016132">
    <property type="protein sequence ID" value="JAG27472.1"/>
    <property type="molecule type" value="Transcribed_RNA"/>
</dbReference>
<evidence type="ECO:0000313" key="4">
    <source>
        <dbReference type="EMBL" id="JAG27472.1"/>
    </source>
</evidence>
<dbReference type="Pfam" id="PF10257">
    <property type="entry name" value="RAI16-like"/>
    <property type="match status" value="1"/>
</dbReference>
<evidence type="ECO:0000313" key="3">
    <source>
        <dbReference type="EMBL" id="JAG09106.1"/>
    </source>
</evidence>
<evidence type="ECO:0000256" key="1">
    <source>
        <dbReference type="ARBA" id="ARBA00024336"/>
    </source>
</evidence>
<evidence type="ECO:0000259" key="2">
    <source>
        <dbReference type="Pfam" id="PF19314"/>
    </source>
</evidence>
<dbReference type="Pfam" id="PF19314">
    <property type="entry name" value="DUF5917"/>
    <property type="match status" value="1"/>
</dbReference>
<name>A0A0A9Y5N7_LYGHE</name>